<gene>
    <name evidence="4" type="primary">ppx</name>
    <name evidence="4" type="ORF">WOSG25_011000</name>
</gene>
<dbReference type="SUPFAM" id="SSF109604">
    <property type="entry name" value="HD-domain/PDEase-like"/>
    <property type="match status" value="1"/>
</dbReference>
<dbReference type="Gene3D" id="1.10.3210.10">
    <property type="entry name" value="Hypothetical protein af1432"/>
    <property type="match status" value="1"/>
</dbReference>
<organism evidence="4 5">
    <name type="scientific">Weissella oryzae (strain DSM 25784 / JCM 18191 / LMG 30913 / SG25)</name>
    <dbReference type="NCBI Taxonomy" id="1329250"/>
    <lineage>
        <taxon>Bacteria</taxon>
        <taxon>Bacillati</taxon>
        <taxon>Bacillota</taxon>
        <taxon>Bacilli</taxon>
        <taxon>Lactobacillales</taxon>
        <taxon>Lactobacillaceae</taxon>
        <taxon>Weissella</taxon>
    </lineage>
</organism>
<comment type="similarity">
    <text evidence="1">Belongs to the GppA/Ppx family.</text>
</comment>
<dbReference type="GO" id="GO:0016462">
    <property type="term" value="F:pyrophosphatase activity"/>
    <property type="evidence" value="ECO:0007669"/>
    <property type="project" value="TreeGrafter"/>
</dbReference>
<dbReference type="PANTHER" id="PTHR30005:SF0">
    <property type="entry name" value="RETROGRADE REGULATION PROTEIN 2"/>
    <property type="match status" value="1"/>
</dbReference>
<proteinExistence type="inferred from homology"/>
<evidence type="ECO:0000259" key="2">
    <source>
        <dbReference type="Pfam" id="PF02541"/>
    </source>
</evidence>
<accession>A0A069CS13</accession>
<keyword evidence="5" id="KW-1185">Reference proteome</keyword>
<dbReference type="Pfam" id="PF21447">
    <property type="entry name" value="Ppx-GppA_III"/>
    <property type="match status" value="1"/>
</dbReference>
<dbReference type="STRING" id="1329250.WOSG25_011000"/>
<dbReference type="CDD" id="cd00077">
    <property type="entry name" value="HDc"/>
    <property type="match status" value="1"/>
</dbReference>
<dbReference type="Gene3D" id="3.30.420.150">
    <property type="entry name" value="Exopolyphosphatase. Domain 2"/>
    <property type="match status" value="1"/>
</dbReference>
<protein>
    <submittedName>
        <fullName evidence="4">Exopolyphosphatase</fullName>
    </submittedName>
</protein>
<evidence type="ECO:0000259" key="3">
    <source>
        <dbReference type="Pfam" id="PF21447"/>
    </source>
</evidence>
<dbReference type="Gene3D" id="3.30.420.40">
    <property type="match status" value="1"/>
</dbReference>
<dbReference type="InterPro" id="IPR003695">
    <property type="entry name" value="Ppx_GppA_N"/>
</dbReference>
<dbReference type="InterPro" id="IPR003607">
    <property type="entry name" value="HD/PDEase_dom"/>
</dbReference>
<feature type="domain" description="Ppx/GppA phosphatase C-terminal" evidence="3">
    <location>
        <begin position="310"/>
        <end position="452"/>
    </location>
</feature>
<dbReference type="SUPFAM" id="SSF53067">
    <property type="entry name" value="Actin-like ATPase domain"/>
    <property type="match status" value="1"/>
</dbReference>
<dbReference type="InterPro" id="IPR050273">
    <property type="entry name" value="GppA/Ppx_hydrolase"/>
</dbReference>
<dbReference type="eggNOG" id="COG0248">
    <property type="taxonomic scope" value="Bacteria"/>
</dbReference>
<dbReference type="InterPro" id="IPR048950">
    <property type="entry name" value="Ppx_GppA_C"/>
</dbReference>
<reference evidence="5" key="1">
    <citation type="journal article" date="2014" name="Genome Announc.">
        <title>Draft genome sequence of Weissella oryzae SG25T, isolated from fermented rice grains.</title>
        <authorList>
            <person name="Tanizawa Y."/>
            <person name="Fujisawa T."/>
            <person name="Mochizuki T."/>
            <person name="Kaminuma E."/>
            <person name="Suzuki Y."/>
            <person name="Nakamura Y."/>
            <person name="Tohno M."/>
        </authorList>
    </citation>
    <scope>NUCLEOTIDE SEQUENCE [LARGE SCALE GENOMIC DNA]</scope>
    <source>
        <strain evidence="5">DSM 25784 / JCM 18191 / LMG 30913 / SG25</strain>
    </source>
</reference>
<dbReference type="Proteomes" id="UP000030643">
    <property type="component" value="Unassembled WGS sequence"/>
</dbReference>
<dbReference type="AlphaFoldDB" id="A0A069CS13"/>
<sequence>MAKKILLGVALIGSTSVDLQIVNRKTGKVIEKVHRSLIADNDLYTDGVVDDEQINQLIEMILRFQQLLADYDVETFKVWGAYSLASAQNAVYISARIQHATGLVVKWLSASQEAYYGQVAMRYGDQNFPKEQARVCLMSLSSGRLSLGYYVDGRLQFTRNINLGPIRLASQLADLDDEIVDLEGLVREFVNSKLADYNYLLPKIEAADLLLVAGSTVLEHTLGAPLVKAADFLMHNQALLNDPTQKWLDKYGFNINQTDIIMPELILLENFMQVTGAAQIGISRQHILPGIIMEETEQLSGDEILVHAYELSQRFQVEPKHQEAVLHFAEQLFDRMRTLHGLSKRSRLLLQVAALVHDVGSYLNAYHHYENSETIILADEIDGLTPTEIQMVALIAHYHSYELPKDGIDFATNLSAVEQIEVIKLAALLRLADALDDSRLQKISKITISMKKPTIELVGYSSEKLYLEQWTFEEKANLFEQIFGRQIILKRKGLE</sequence>
<evidence type="ECO:0000256" key="1">
    <source>
        <dbReference type="ARBA" id="ARBA00007125"/>
    </source>
</evidence>
<feature type="domain" description="Ppx/GppA phosphatase N-terminal" evidence="2">
    <location>
        <begin position="38"/>
        <end position="205"/>
    </location>
</feature>
<evidence type="ECO:0000313" key="5">
    <source>
        <dbReference type="Proteomes" id="UP000030643"/>
    </source>
</evidence>
<dbReference type="Pfam" id="PF02541">
    <property type="entry name" value="Ppx-GppA"/>
    <property type="match status" value="1"/>
</dbReference>
<dbReference type="RefSeq" id="WP_027698158.1">
    <property type="nucleotide sequence ID" value="NZ_DF820484.1"/>
</dbReference>
<dbReference type="EMBL" id="DF820484">
    <property type="protein sequence ID" value="GAK30013.1"/>
    <property type="molecule type" value="Genomic_DNA"/>
</dbReference>
<dbReference type="InterPro" id="IPR043129">
    <property type="entry name" value="ATPase_NBD"/>
</dbReference>
<dbReference type="PANTHER" id="PTHR30005">
    <property type="entry name" value="EXOPOLYPHOSPHATASE"/>
    <property type="match status" value="1"/>
</dbReference>
<evidence type="ECO:0000313" key="4">
    <source>
        <dbReference type="EMBL" id="GAK30013.1"/>
    </source>
</evidence>
<name>A0A069CS13_WEIOS</name>